<name>A0A7X4LJQ1_9VIBR</name>
<dbReference type="InterPro" id="IPR051556">
    <property type="entry name" value="N-term/lysine_N-AcTrnsfr"/>
</dbReference>
<dbReference type="AlphaFoldDB" id="A0A7X4LJQ1"/>
<organism evidence="4 5">
    <name type="scientific">Vibrio eleionomae</name>
    <dbReference type="NCBI Taxonomy" id="2653505"/>
    <lineage>
        <taxon>Bacteria</taxon>
        <taxon>Pseudomonadati</taxon>
        <taxon>Pseudomonadota</taxon>
        <taxon>Gammaproteobacteria</taxon>
        <taxon>Vibrionales</taxon>
        <taxon>Vibrionaceae</taxon>
        <taxon>Vibrio</taxon>
    </lineage>
</organism>
<dbReference type="SUPFAM" id="SSF55729">
    <property type="entry name" value="Acyl-CoA N-acyltransferases (Nat)"/>
    <property type="match status" value="1"/>
</dbReference>
<dbReference type="Pfam" id="PF00583">
    <property type="entry name" value="Acetyltransf_1"/>
    <property type="match status" value="1"/>
</dbReference>
<evidence type="ECO:0000256" key="2">
    <source>
        <dbReference type="ARBA" id="ARBA00023315"/>
    </source>
</evidence>
<accession>A0A7X4LJQ1</accession>
<dbReference type="PANTHER" id="PTHR42919:SF8">
    <property type="entry name" value="N-ALPHA-ACETYLTRANSFERASE 50"/>
    <property type="match status" value="1"/>
</dbReference>
<protein>
    <submittedName>
        <fullName evidence="4">GNAT family N-acetyltransferase</fullName>
    </submittedName>
</protein>
<evidence type="ECO:0000313" key="5">
    <source>
        <dbReference type="Proteomes" id="UP000462621"/>
    </source>
</evidence>
<evidence type="ECO:0000256" key="1">
    <source>
        <dbReference type="ARBA" id="ARBA00022679"/>
    </source>
</evidence>
<dbReference type="Gene3D" id="3.40.630.30">
    <property type="match status" value="1"/>
</dbReference>
<sequence length="138" mass="15744">MEIALSLEPRSEDIDAIYQGLGGYNQKFVPEITDESFALLVRNDLGEVVGGLTGFIYISCVQIRFLWLDDALRKQGVGSQLMAQVEQLCEQRNISNIAVDTYTFQAPTFYEKHGYQEIGRYPDYLVPGIDKIFYYKVL</sequence>
<dbReference type="Proteomes" id="UP000462621">
    <property type="component" value="Unassembled WGS sequence"/>
</dbReference>
<evidence type="ECO:0000313" key="4">
    <source>
        <dbReference type="EMBL" id="MZI93194.1"/>
    </source>
</evidence>
<dbReference type="CDD" id="cd04301">
    <property type="entry name" value="NAT_SF"/>
    <property type="match status" value="1"/>
</dbReference>
<comment type="caution">
    <text evidence="4">The sequence shown here is derived from an EMBL/GenBank/DDBJ whole genome shotgun (WGS) entry which is preliminary data.</text>
</comment>
<dbReference type="EMBL" id="WEKT01000011">
    <property type="protein sequence ID" value="MZI93194.1"/>
    <property type="molecule type" value="Genomic_DNA"/>
</dbReference>
<dbReference type="InterPro" id="IPR016181">
    <property type="entry name" value="Acyl_CoA_acyltransferase"/>
</dbReference>
<evidence type="ECO:0000259" key="3">
    <source>
        <dbReference type="PROSITE" id="PS51186"/>
    </source>
</evidence>
<dbReference type="InterPro" id="IPR000182">
    <property type="entry name" value="GNAT_dom"/>
</dbReference>
<reference evidence="4 5" key="1">
    <citation type="submission" date="2019-10" db="EMBL/GenBank/DDBJ databases">
        <title>Vibrio sp. nov. isolated from a shrimp pond.</title>
        <authorList>
            <person name="Gomez-Gil B."/>
            <person name="Enciso-Ibarra J."/>
            <person name="Enciso-Ibarra K."/>
            <person name="Bolan-Mejia C."/>
        </authorList>
    </citation>
    <scope>NUCLEOTIDE SEQUENCE [LARGE SCALE GENOMIC DNA]</scope>
    <source>
        <strain evidence="4 5">CAIM 722</strain>
    </source>
</reference>
<gene>
    <name evidence="4" type="ORF">F9817_08290</name>
</gene>
<keyword evidence="2" id="KW-0012">Acyltransferase</keyword>
<dbReference type="GO" id="GO:0016747">
    <property type="term" value="F:acyltransferase activity, transferring groups other than amino-acyl groups"/>
    <property type="evidence" value="ECO:0007669"/>
    <property type="project" value="InterPro"/>
</dbReference>
<dbReference type="PROSITE" id="PS51186">
    <property type="entry name" value="GNAT"/>
    <property type="match status" value="1"/>
</dbReference>
<keyword evidence="1 4" id="KW-0808">Transferase</keyword>
<dbReference type="RefSeq" id="WP_161154499.1">
    <property type="nucleotide sequence ID" value="NZ_WEKT01000011.1"/>
</dbReference>
<feature type="domain" description="N-acetyltransferase" evidence="3">
    <location>
        <begin position="1"/>
        <end position="136"/>
    </location>
</feature>
<keyword evidence="5" id="KW-1185">Reference proteome</keyword>
<dbReference type="PANTHER" id="PTHR42919">
    <property type="entry name" value="N-ALPHA-ACETYLTRANSFERASE"/>
    <property type="match status" value="1"/>
</dbReference>
<proteinExistence type="predicted"/>